<gene>
    <name evidence="1" type="ORF">S01H4_35847</name>
</gene>
<feature type="non-terminal residue" evidence="1">
    <location>
        <position position="190"/>
    </location>
</feature>
<organism evidence="1">
    <name type="scientific">marine sediment metagenome</name>
    <dbReference type="NCBI Taxonomy" id="412755"/>
    <lineage>
        <taxon>unclassified sequences</taxon>
        <taxon>metagenomes</taxon>
        <taxon>ecological metagenomes</taxon>
    </lineage>
</organism>
<proteinExistence type="predicted"/>
<comment type="caution">
    <text evidence="1">The sequence shown here is derived from an EMBL/GenBank/DDBJ whole genome shotgun (WGS) entry which is preliminary data.</text>
</comment>
<accession>X1CCA4</accession>
<name>X1CCA4_9ZZZZ</name>
<reference evidence="1" key="1">
    <citation type="journal article" date="2014" name="Front. Microbiol.">
        <title>High frequency of phylogenetically diverse reductive dehalogenase-homologous genes in deep subseafloor sedimentary metagenomes.</title>
        <authorList>
            <person name="Kawai M."/>
            <person name="Futagami T."/>
            <person name="Toyoda A."/>
            <person name="Takaki Y."/>
            <person name="Nishi S."/>
            <person name="Hori S."/>
            <person name="Arai W."/>
            <person name="Tsubouchi T."/>
            <person name="Morono Y."/>
            <person name="Uchiyama I."/>
            <person name="Ito T."/>
            <person name="Fujiyama A."/>
            <person name="Inagaki F."/>
            <person name="Takami H."/>
        </authorList>
    </citation>
    <scope>NUCLEOTIDE SEQUENCE</scope>
    <source>
        <strain evidence="1">Expedition CK06-06</strain>
    </source>
</reference>
<dbReference type="AlphaFoldDB" id="X1CCA4"/>
<dbReference type="EMBL" id="BART01019099">
    <property type="protein sequence ID" value="GAG81896.1"/>
    <property type="molecule type" value="Genomic_DNA"/>
</dbReference>
<evidence type="ECO:0000313" key="1">
    <source>
        <dbReference type="EMBL" id="GAG81896.1"/>
    </source>
</evidence>
<sequence>MPIVLENTRITVEFQGGDPKGDSWVNPYTLDDIVAASDAGSWDPAVTKQGIQYLIPYSLYILNEDTYFLAEDSQVYFEYHDNVDSYRFYVLDCHFKSQGDLHGMSWMDDYFNGKTGLLIVPGEGYIENSKFTRFRGFNFGGSISNNLIIKKTVLEACDNIKLAQNDFVEVENIILVNSGTNNLWQKNDFV</sequence>
<protein>
    <submittedName>
        <fullName evidence="1">Uncharacterized protein</fullName>
    </submittedName>
</protein>